<comment type="caution">
    <text evidence="1">The sequence shown here is derived from an EMBL/GenBank/DDBJ whole genome shotgun (WGS) entry which is preliminary data.</text>
</comment>
<dbReference type="PATRIC" id="fig|1423755.3.peg.360"/>
<gene>
    <name evidence="1" type="ORF">FC40_GL000326</name>
</gene>
<evidence type="ECO:0000313" key="2">
    <source>
        <dbReference type="Proteomes" id="UP000051054"/>
    </source>
</evidence>
<dbReference type="Proteomes" id="UP000051054">
    <property type="component" value="Unassembled WGS sequence"/>
</dbReference>
<reference evidence="1 2" key="1">
    <citation type="journal article" date="2015" name="Genome Announc.">
        <title>Expanding the biotechnology potential of lactobacilli through comparative genomics of 213 strains and associated genera.</title>
        <authorList>
            <person name="Sun Z."/>
            <person name="Harris H.M."/>
            <person name="McCann A."/>
            <person name="Guo C."/>
            <person name="Argimon S."/>
            <person name="Zhang W."/>
            <person name="Yang X."/>
            <person name="Jeffery I.B."/>
            <person name="Cooney J.C."/>
            <person name="Kagawa T.F."/>
            <person name="Liu W."/>
            <person name="Song Y."/>
            <person name="Salvetti E."/>
            <person name="Wrobel A."/>
            <person name="Rasinkangas P."/>
            <person name="Parkhill J."/>
            <person name="Rea M.C."/>
            <person name="O'Sullivan O."/>
            <person name="Ritari J."/>
            <person name="Douillard F.P."/>
            <person name="Paul Ross R."/>
            <person name="Yang R."/>
            <person name="Briner A.E."/>
            <person name="Felis G.E."/>
            <person name="de Vos W.M."/>
            <person name="Barrangou R."/>
            <person name="Klaenhammer T.R."/>
            <person name="Caufield P.W."/>
            <person name="Cui Y."/>
            <person name="Zhang H."/>
            <person name="O'Toole P.W."/>
        </authorList>
    </citation>
    <scope>NUCLEOTIDE SEQUENCE [LARGE SCALE GENOMIC DNA]</scope>
    <source>
        <strain evidence="1 2">DSM 18933</strain>
    </source>
</reference>
<keyword evidence="2" id="KW-1185">Reference proteome</keyword>
<name>A0A0R1WQX9_9LACO</name>
<dbReference type="EMBL" id="AZGD01000011">
    <property type="protein sequence ID" value="KRM20162.1"/>
    <property type="molecule type" value="Genomic_DNA"/>
</dbReference>
<proteinExistence type="predicted"/>
<dbReference type="AlphaFoldDB" id="A0A0R1WQX9"/>
<protein>
    <submittedName>
        <fullName evidence="1">Uncharacterized protein</fullName>
    </submittedName>
</protein>
<sequence>MSLEFNKNYYEESVVYTYNFWQDALREFVKDGGDLNEAANALLALVGVKPGFVSDIGMEDIKSTVYFEGEKETLYRDFVYFNGRKFSLHHEDFELLKRAFEIKERDYDPHLPELNRWAKQFDIPMITVRKLYNMGRIAGGNFESTWQSPEYCNYMRMVHHLV</sequence>
<accession>A0A0R1WQX9</accession>
<dbReference type="RefSeq" id="WP_056938307.1">
    <property type="nucleotide sequence ID" value="NZ_AZGD01000011.1"/>
</dbReference>
<evidence type="ECO:0000313" key="1">
    <source>
        <dbReference type="EMBL" id="KRM20162.1"/>
    </source>
</evidence>
<organism evidence="1 2">
    <name type="scientific">Ligilactobacillus hayakitensis DSM 18933 = JCM 14209</name>
    <dbReference type="NCBI Taxonomy" id="1423755"/>
    <lineage>
        <taxon>Bacteria</taxon>
        <taxon>Bacillati</taxon>
        <taxon>Bacillota</taxon>
        <taxon>Bacilli</taxon>
        <taxon>Lactobacillales</taxon>
        <taxon>Lactobacillaceae</taxon>
        <taxon>Ligilactobacillus</taxon>
    </lineage>
</organism>